<feature type="chain" id="PRO_5046032464" evidence="1">
    <location>
        <begin position="22"/>
        <end position="117"/>
    </location>
</feature>
<reference evidence="2 3" key="1">
    <citation type="submission" date="2021-04" db="EMBL/GenBank/DDBJ databases">
        <authorList>
            <person name="Pira H."/>
            <person name="Risdian C."/>
            <person name="Wink J."/>
        </authorList>
    </citation>
    <scope>NUCLEOTIDE SEQUENCE [LARGE SCALE GENOMIC DNA]</scope>
    <source>
        <strain evidence="2 3">WH53</strain>
    </source>
</reference>
<organism evidence="2 3">
    <name type="scientific">Zooshikella harenae</name>
    <dbReference type="NCBI Taxonomy" id="2827238"/>
    <lineage>
        <taxon>Bacteria</taxon>
        <taxon>Pseudomonadati</taxon>
        <taxon>Pseudomonadota</taxon>
        <taxon>Gammaproteobacteria</taxon>
        <taxon>Oceanospirillales</taxon>
        <taxon>Zooshikellaceae</taxon>
        <taxon>Zooshikella</taxon>
    </lineage>
</organism>
<dbReference type="Proteomes" id="UP000690515">
    <property type="component" value="Unassembled WGS sequence"/>
</dbReference>
<sequence length="117" mass="12781">MKLHSIISLIATLAISTTTFAEGVKEVLMGFDIEPNSIVLHVASGGCTSKSDFKIDIKNNKNEQPPLQLTVLRLVPDYCEAHIPNGIELYYDRAALGLSGDIEFTLTNTIGTTSQHY</sequence>
<evidence type="ECO:0000313" key="3">
    <source>
        <dbReference type="Proteomes" id="UP000690515"/>
    </source>
</evidence>
<dbReference type="RefSeq" id="WP_215818652.1">
    <property type="nucleotide sequence ID" value="NZ_JAGSOY010000007.1"/>
</dbReference>
<accession>A0ABS5Z8X3</accession>
<dbReference type="EMBL" id="JAGSOY010000007">
    <property type="protein sequence ID" value="MBU2710495.1"/>
    <property type="molecule type" value="Genomic_DNA"/>
</dbReference>
<name>A0ABS5Z8X3_9GAMM</name>
<evidence type="ECO:0000256" key="1">
    <source>
        <dbReference type="SAM" id="SignalP"/>
    </source>
</evidence>
<gene>
    <name evidence="2" type="ORF">KCG35_05445</name>
</gene>
<evidence type="ECO:0000313" key="2">
    <source>
        <dbReference type="EMBL" id="MBU2710495.1"/>
    </source>
</evidence>
<comment type="caution">
    <text evidence="2">The sequence shown here is derived from an EMBL/GenBank/DDBJ whole genome shotgun (WGS) entry which is preliminary data.</text>
</comment>
<protein>
    <submittedName>
        <fullName evidence="2">Uncharacterized protein</fullName>
    </submittedName>
</protein>
<feature type="signal peptide" evidence="1">
    <location>
        <begin position="1"/>
        <end position="21"/>
    </location>
</feature>
<keyword evidence="1" id="KW-0732">Signal</keyword>
<proteinExistence type="predicted"/>
<keyword evidence="3" id="KW-1185">Reference proteome</keyword>